<proteinExistence type="predicted"/>
<keyword evidence="1" id="KW-1133">Transmembrane helix</keyword>
<feature type="transmembrane region" description="Helical" evidence="1">
    <location>
        <begin position="9"/>
        <end position="28"/>
    </location>
</feature>
<organism evidence="2 3">
    <name type="scientific">Paludibacterium purpuratum</name>
    <dbReference type="NCBI Taxonomy" id="1144873"/>
    <lineage>
        <taxon>Bacteria</taxon>
        <taxon>Pseudomonadati</taxon>
        <taxon>Pseudomonadota</taxon>
        <taxon>Betaproteobacteria</taxon>
        <taxon>Neisseriales</taxon>
        <taxon>Chromobacteriaceae</taxon>
        <taxon>Paludibacterium</taxon>
    </lineage>
</organism>
<comment type="caution">
    <text evidence="2">The sequence shown here is derived from an EMBL/GenBank/DDBJ whole genome shotgun (WGS) entry which is preliminary data.</text>
</comment>
<evidence type="ECO:0000256" key="1">
    <source>
        <dbReference type="SAM" id="Phobius"/>
    </source>
</evidence>
<accession>A0A4R7B9D9</accession>
<name>A0A4R7B9D9_9NEIS</name>
<evidence type="ECO:0000313" key="3">
    <source>
        <dbReference type="Proteomes" id="UP000295611"/>
    </source>
</evidence>
<dbReference type="RefSeq" id="WP_133678855.1">
    <property type="nucleotide sequence ID" value="NZ_SNZP01000003.1"/>
</dbReference>
<gene>
    <name evidence="2" type="ORF">DFP86_103137</name>
</gene>
<dbReference type="Proteomes" id="UP000295611">
    <property type="component" value="Unassembled WGS sequence"/>
</dbReference>
<keyword evidence="1" id="KW-0812">Transmembrane</keyword>
<protein>
    <submittedName>
        <fullName evidence="2">Uncharacterized protein</fullName>
    </submittedName>
</protein>
<sequence length="60" mass="6680">MMSRYRHEIIAVLAIKIILILIIKMIWFSDRQEVSSQTVADRLLSPSATASVAGGSKEHP</sequence>
<reference evidence="2 3" key="1">
    <citation type="submission" date="2019-03" db="EMBL/GenBank/DDBJ databases">
        <title>Genomic Encyclopedia of Type Strains, Phase III (KMG-III): the genomes of soil and plant-associated and newly described type strains.</title>
        <authorList>
            <person name="Whitman W."/>
        </authorList>
    </citation>
    <scope>NUCLEOTIDE SEQUENCE [LARGE SCALE GENOMIC DNA]</scope>
    <source>
        <strain evidence="2 3">CECT 8976</strain>
    </source>
</reference>
<dbReference type="NCBIfam" id="NF045611">
    <property type="entry name" value="small_CydP"/>
    <property type="match status" value="1"/>
</dbReference>
<dbReference type="EMBL" id="SNZP01000003">
    <property type="protein sequence ID" value="TDR81484.1"/>
    <property type="molecule type" value="Genomic_DNA"/>
</dbReference>
<dbReference type="AlphaFoldDB" id="A0A4R7B9D9"/>
<keyword evidence="3" id="KW-1185">Reference proteome</keyword>
<keyword evidence="1" id="KW-0472">Membrane</keyword>
<evidence type="ECO:0000313" key="2">
    <source>
        <dbReference type="EMBL" id="TDR81484.1"/>
    </source>
</evidence>
<dbReference type="InterPro" id="IPR054636">
    <property type="entry name" value="CydP"/>
</dbReference>